<reference evidence="6" key="1">
    <citation type="submission" date="2024-03" db="EMBL/GenBank/DDBJ databases">
        <title>Deinococcus weizhi sp. nov., isolated from human skin.</title>
        <authorList>
            <person name="Wei Z."/>
            <person name="Tian F."/>
            <person name="Yang C."/>
            <person name="Xin L.T."/>
            <person name="Wen Z.J."/>
            <person name="Lan K.C."/>
            <person name="Yu L."/>
            <person name="Zhe W."/>
            <person name="Dan F.D."/>
            <person name="Jun W."/>
            <person name="Rui Z."/>
            <person name="Yong X.J."/>
            <person name="Ting Y."/>
            <person name="Wei X."/>
            <person name="Xu Z.G."/>
            <person name="Xin Z."/>
            <person name="Dong F.G."/>
            <person name="Ni X.M."/>
            <person name="Zheng M.G."/>
            <person name="Chun Y."/>
            <person name="Qian W.X."/>
        </authorList>
    </citation>
    <scope>NUCLEOTIDE SEQUENCE</scope>
    <source>
        <strain evidence="6">VB142</strain>
    </source>
</reference>
<comment type="subcellular location">
    <subcellularLocation>
        <location evidence="1">Cell outer membrane</location>
        <topology evidence="1">Single-pass membrane protein</topology>
    </subcellularLocation>
    <subcellularLocation>
        <location evidence="2">Periplasm</location>
    </subcellularLocation>
</comment>
<dbReference type="PROSITE" id="PS00409">
    <property type="entry name" value="PROKAR_NTER_METHYL"/>
    <property type="match status" value="1"/>
</dbReference>
<dbReference type="AlphaFoldDB" id="A0AAU6PZ60"/>
<protein>
    <submittedName>
        <fullName evidence="6">Prepilin-type N-terminal cleavage/methylation domain-containing protein</fullName>
    </submittedName>
</protein>
<keyword evidence="5" id="KW-0472">Membrane</keyword>
<evidence type="ECO:0000256" key="3">
    <source>
        <dbReference type="ARBA" id="ARBA00022764"/>
    </source>
</evidence>
<dbReference type="RefSeq" id="WP_339093987.1">
    <property type="nucleotide sequence ID" value="NZ_CP149782.1"/>
</dbReference>
<keyword evidence="5" id="KW-1133">Transmembrane helix</keyword>
<name>A0AAU6PZ60_9DEIO</name>
<dbReference type="EMBL" id="CP149782">
    <property type="protein sequence ID" value="WYF43369.1"/>
    <property type="molecule type" value="Genomic_DNA"/>
</dbReference>
<evidence type="ECO:0000256" key="5">
    <source>
        <dbReference type="SAM" id="Phobius"/>
    </source>
</evidence>
<keyword evidence="4" id="KW-0998">Cell outer membrane</keyword>
<sequence>MKYANRSGFTLVEVLVSLAVFALIATVILTSMLQLTRVDSGSRNKTSSDLQAQQVTEQVKAAWRSSLDYSRNCVTDLSLPDGATVTSQPLSVTLNPSAVSVLTDAAGTPIAAANVTACTGTSAATSPVPVMRRLKVKTTSGSKTTEVVLDILAPQGSV</sequence>
<keyword evidence="5" id="KW-0812">Transmembrane</keyword>
<feature type="transmembrane region" description="Helical" evidence="5">
    <location>
        <begin position="14"/>
        <end position="35"/>
    </location>
</feature>
<dbReference type="GO" id="GO:0042597">
    <property type="term" value="C:periplasmic space"/>
    <property type="evidence" value="ECO:0007669"/>
    <property type="project" value="UniProtKB-SubCell"/>
</dbReference>
<evidence type="ECO:0000256" key="4">
    <source>
        <dbReference type="ARBA" id="ARBA00023237"/>
    </source>
</evidence>
<dbReference type="NCBIfam" id="TIGR02532">
    <property type="entry name" value="IV_pilin_GFxxxE"/>
    <property type="match status" value="1"/>
</dbReference>
<gene>
    <name evidence="6" type="ORF">WDJ50_07970</name>
</gene>
<evidence type="ECO:0000256" key="2">
    <source>
        <dbReference type="ARBA" id="ARBA00004418"/>
    </source>
</evidence>
<organism evidence="6">
    <name type="scientific">Deinococcus sp. VB142</name>
    <dbReference type="NCBI Taxonomy" id="3112952"/>
    <lineage>
        <taxon>Bacteria</taxon>
        <taxon>Thermotogati</taxon>
        <taxon>Deinococcota</taxon>
        <taxon>Deinococci</taxon>
        <taxon>Deinococcales</taxon>
        <taxon>Deinococcaceae</taxon>
        <taxon>Deinococcus</taxon>
    </lineage>
</organism>
<evidence type="ECO:0000313" key="6">
    <source>
        <dbReference type="EMBL" id="WYF43369.1"/>
    </source>
</evidence>
<keyword evidence="3" id="KW-0574">Periplasm</keyword>
<dbReference type="GO" id="GO:0009279">
    <property type="term" value="C:cell outer membrane"/>
    <property type="evidence" value="ECO:0007669"/>
    <property type="project" value="UniProtKB-SubCell"/>
</dbReference>
<dbReference type="InterPro" id="IPR012902">
    <property type="entry name" value="N_methyl_site"/>
</dbReference>
<dbReference type="SUPFAM" id="SSF54523">
    <property type="entry name" value="Pili subunits"/>
    <property type="match status" value="1"/>
</dbReference>
<evidence type="ECO:0000256" key="1">
    <source>
        <dbReference type="ARBA" id="ARBA00004203"/>
    </source>
</evidence>
<accession>A0AAU6PZ60</accession>
<proteinExistence type="predicted"/>
<dbReference type="Pfam" id="PF07963">
    <property type="entry name" value="N_methyl"/>
    <property type="match status" value="1"/>
</dbReference>
<dbReference type="InterPro" id="IPR045584">
    <property type="entry name" value="Pilin-like"/>
</dbReference>